<keyword evidence="1" id="KW-0812">Transmembrane</keyword>
<dbReference type="RefSeq" id="WP_283831277.1">
    <property type="nucleotide sequence ID" value="NZ_JASJEU010000007.1"/>
</dbReference>
<protein>
    <recommendedName>
        <fullName evidence="4">Prepilin-type N-terminal cleavage/methylation domain-containing protein</fullName>
    </recommendedName>
</protein>
<keyword evidence="1" id="KW-1133">Transmembrane helix</keyword>
<organism evidence="2 3">
    <name type="scientific">Gordonibacter faecis</name>
    <dbReference type="NCBI Taxonomy" id="3047475"/>
    <lineage>
        <taxon>Bacteria</taxon>
        <taxon>Bacillati</taxon>
        <taxon>Actinomycetota</taxon>
        <taxon>Coriobacteriia</taxon>
        <taxon>Eggerthellales</taxon>
        <taxon>Eggerthellaceae</taxon>
        <taxon>Gordonibacter</taxon>
    </lineage>
</organism>
<evidence type="ECO:0008006" key="4">
    <source>
        <dbReference type="Google" id="ProtNLM"/>
    </source>
</evidence>
<keyword evidence="1" id="KW-0472">Membrane</keyword>
<sequence length="610" mass="65975">MARVKHSEGFTVAELLTVVAILAVLAAVIGVSLFGYIRNFTLTKYDNAAKSLYLAAQNSIADLQASGEWDVHNKEFTGTPDAQGNRAITPTALRTDDDGKTTSDGYTYYYITAAFAQAHGILPQGAIDADVWNHAYIIEYCYETGAVYGVFYTEEPQSVLDAYYLRGVDGAEIRDRDQRRKATNTLVGYYGGAAADALKYEVLEPPTVAVANGHILVTDPNLKPAHRSWNTYQMLTIKGANETLVLRLSAMGTLSRVDLYRKTNTGLTLVAPDVKDVCELTTDQVNGTSITADTYRISIAALTSAVEGTAGQAPLGFTEGEVVDLTSKCSSNVVLCRSVYGYAQGMWGAAVADDLIFTSNIMSDWQTEATIDVYITNTGVLSDQQKGKEKGNAIEIALRNFYDEDTYSDNSLCYTVTIEKDGHATGDFTFEVRGGHNASGNDNGNVHPENGYYFFNGLQNTQRLVLTLEEAAIRGMTDGATYMLTVRGHKVKGSMAEPSPTKKLVITINVHKSDETNYYYVIDRPGSLYAELIVATGTAVQPIVSWEGGLSIDPSSPLVGGVQTGTILELNQTLPAQSSYSIKFLKNNPSANYAKDTTVFSGNSQGIAVS</sequence>
<dbReference type="Gene3D" id="3.30.700.10">
    <property type="entry name" value="Glycoprotein, Type 4 Pilin"/>
    <property type="match status" value="1"/>
</dbReference>
<dbReference type="InterPro" id="IPR045584">
    <property type="entry name" value="Pilin-like"/>
</dbReference>
<dbReference type="SUPFAM" id="SSF54523">
    <property type="entry name" value="Pili subunits"/>
    <property type="match status" value="1"/>
</dbReference>
<dbReference type="Proteomes" id="UP001232750">
    <property type="component" value="Unassembled WGS sequence"/>
</dbReference>
<dbReference type="EMBL" id="JASJEU010000007">
    <property type="protein sequence ID" value="MDJ1649931.1"/>
    <property type="molecule type" value="Genomic_DNA"/>
</dbReference>
<feature type="transmembrane region" description="Helical" evidence="1">
    <location>
        <begin position="12"/>
        <end position="37"/>
    </location>
</feature>
<gene>
    <name evidence="2" type="ORF">QNJ86_03870</name>
</gene>
<proteinExistence type="predicted"/>
<evidence type="ECO:0000313" key="2">
    <source>
        <dbReference type="EMBL" id="MDJ1649931.1"/>
    </source>
</evidence>
<evidence type="ECO:0000256" key="1">
    <source>
        <dbReference type="SAM" id="Phobius"/>
    </source>
</evidence>
<reference evidence="2 3" key="1">
    <citation type="submission" date="2023-05" db="EMBL/GenBank/DDBJ databases">
        <title>Gordonibacter KGMB12511T sp. nov., isolated from faeces of healthy Korean.</title>
        <authorList>
            <person name="Kim H.S."/>
            <person name="Kim J.-S."/>
            <person name="Suh M.K."/>
            <person name="Eom M.K."/>
            <person name="Do H.E."/>
            <person name="Lee J.-S."/>
        </authorList>
    </citation>
    <scope>NUCLEOTIDE SEQUENCE [LARGE SCALE GENOMIC DNA]</scope>
    <source>
        <strain evidence="2 3">KGMB12511</strain>
    </source>
</reference>
<name>A0ABT7DK77_9ACTN</name>
<evidence type="ECO:0000313" key="3">
    <source>
        <dbReference type="Proteomes" id="UP001232750"/>
    </source>
</evidence>
<accession>A0ABT7DK77</accession>
<comment type="caution">
    <text evidence="2">The sequence shown here is derived from an EMBL/GenBank/DDBJ whole genome shotgun (WGS) entry which is preliminary data.</text>
</comment>
<keyword evidence="3" id="KW-1185">Reference proteome</keyword>